<dbReference type="Proteomes" id="UP000305398">
    <property type="component" value="Chromosome"/>
</dbReference>
<feature type="compositionally biased region" description="Low complexity" evidence="1">
    <location>
        <begin position="107"/>
        <end position="117"/>
    </location>
</feature>
<evidence type="ECO:0000313" key="4">
    <source>
        <dbReference type="Proteomes" id="UP000305398"/>
    </source>
</evidence>
<dbReference type="RefSeq" id="WP_139515603.1">
    <property type="nucleotide sequence ID" value="NZ_CP040896.1"/>
</dbReference>
<keyword evidence="4" id="KW-1185">Reference proteome</keyword>
<evidence type="ECO:0000256" key="2">
    <source>
        <dbReference type="SAM" id="SignalP"/>
    </source>
</evidence>
<dbReference type="AlphaFoldDB" id="A0A5B7ZZW9"/>
<feature type="region of interest" description="Disordered" evidence="1">
    <location>
        <begin position="28"/>
        <end position="47"/>
    </location>
</feature>
<dbReference type="EMBL" id="CP040896">
    <property type="protein sequence ID" value="QDA60427.1"/>
    <property type="molecule type" value="Genomic_DNA"/>
</dbReference>
<gene>
    <name evidence="3" type="ORF">FHG12_10035</name>
</gene>
<protein>
    <submittedName>
        <fullName evidence="3">Uncharacterized protein</fullName>
    </submittedName>
</protein>
<evidence type="ECO:0000313" key="3">
    <source>
        <dbReference type="EMBL" id="QDA60427.1"/>
    </source>
</evidence>
<proteinExistence type="predicted"/>
<sequence>MRKFLLLASCACLLVGLSETQALAQQTKTKVKGGYHGTSASGTRRARSGAYMAYNRANRRNEEDMKLAPGMRINMPAPPTTDYMGRPLKKKTKPVLGATSISSEVPTKTSTTTSKRR</sequence>
<reference evidence="3 4" key="1">
    <citation type="submission" date="2019-06" db="EMBL/GenBank/DDBJ databases">
        <authorList>
            <person name="Srinivasan S."/>
        </authorList>
    </citation>
    <scope>NUCLEOTIDE SEQUENCE [LARGE SCALE GENOMIC DNA]</scope>
    <source>
        <strain evidence="3 4">17J68-5</strain>
    </source>
</reference>
<dbReference type="OrthoDB" id="886710at2"/>
<feature type="chain" id="PRO_5022965348" evidence="2">
    <location>
        <begin position="25"/>
        <end position="117"/>
    </location>
</feature>
<keyword evidence="2" id="KW-0732">Signal</keyword>
<feature type="region of interest" description="Disordered" evidence="1">
    <location>
        <begin position="61"/>
        <end position="117"/>
    </location>
</feature>
<accession>A0A5B7ZZW9</accession>
<evidence type="ECO:0000256" key="1">
    <source>
        <dbReference type="SAM" id="MobiDB-lite"/>
    </source>
</evidence>
<feature type="signal peptide" evidence="2">
    <location>
        <begin position="1"/>
        <end position="24"/>
    </location>
</feature>
<name>A0A5B7ZZW9_9BACT</name>
<organism evidence="3 4">
    <name type="scientific">Hymenobacter jejuensis</name>
    <dbReference type="NCBI Taxonomy" id="2502781"/>
    <lineage>
        <taxon>Bacteria</taxon>
        <taxon>Pseudomonadati</taxon>
        <taxon>Bacteroidota</taxon>
        <taxon>Cytophagia</taxon>
        <taxon>Cytophagales</taxon>
        <taxon>Hymenobacteraceae</taxon>
        <taxon>Hymenobacter</taxon>
    </lineage>
</organism>
<dbReference type="KEGG" id="hyj:FHG12_10035"/>